<evidence type="ECO:0000313" key="4">
    <source>
        <dbReference type="Proteomes" id="UP000199771"/>
    </source>
</evidence>
<keyword evidence="1" id="KW-0812">Transmembrane</keyword>
<protein>
    <submittedName>
        <fullName evidence="3">Cobalt transport protein</fullName>
    </submittedName>
</protein>
<feature type="chain" id="PRO_5011577900" evidence="2">
    <location>
        <begin position="27"/>
        <end position="215"/>
    </location>
</feature>
<feature type="transmembrane region" description="Helical" evidence="1">
    <location>
        <begin position="112"/>
        <end position="129"/>
    </location>
</feature>
<name>A0A1I2HPH9_9GAMM</name>
<dbReference type="STRING" id="1076937.SAMN04488120_10299"/>
<organism evidence="3 4">
    <name type="scientific">Fontimonas thermophila</name>
    <dbReference type="NCBI Taxonomy" id="1076937"/>
    <lineage>
        <taxon>Bacteria</taxon>
        <taxon>Pseudomonadati</taxon>
        <taxon>Pseudomonadota</taxon>
        <taxon>Gammaproteobacteria</taxon>
        <taxon>Nevskiales</taxon>
        <taxon>Nevskiaceae</taxon>
        <taxon>Fontimonas</taxon>
    </lineage>
</organism>
<gene>
    <name evidence="3" type="ORF">SAMN04488120_10299</name>
</gene>
<feature type="transmembrane region" description="Helical" evidence="1">
    <location>
        <begin position="50"/>
        <end position="68"/>
    </location>
</feature>
<keyword evidence="1" id="KW-0472">Membrane</keyword>
<reference evidence="3 4" key="1">
    <citation type="submission" date="2016-10" db="EMBL/GenBank/DDBJ databases">
        <authorList>
            <person name="de Groot N.N."/>
        </authorList>
    </citation>
    <scope>NUCLEOTIDE SEQUENCE [LARGE SCALE GENOMIC DNA]</scope>
    <source>
        <strain evidence="3 4">DSM 23609</strain>
    </source>
</reference>
<proteinExistence type="predicted"/>
<evidence type="ECO:0000313" key="3">
    <source>
        <dbReference type="EMBL" id="SFF31333.1"/>
    </source>
</evidence>
<dbReference type="OrthoDB" id="7068977at2"/>
<dbReference type="AlphaFoldDB" id="A0A1I2HPH9"/>
<evidence type="ECO:0000256" key="1">
    <source>
        <dbReference type="SAM" id="Phobius"/>
    </source>
</evidence>
<keyword evidence="2" id="KW-0732">Signal</keyword>
<dbReference type="Proteomes" id="UP000199771">
    <property type="component" value="Unassembled WGS sequence"/>
</dbReference>
<keyword evidence="1" id="KW-1133">Transmembrane helix</keyword>
<evidence type="ECO:0000256" key="2">
    <source>
        <dbReference type="SAM" id="SignalP"/>
    </source>
</evidence>
<dbReference type="EMBL" id="FOOC01000002">
    <property type="protein sequence ID" value="SFF31333.1"/>
    <property type="molecule type" value="Genomic_DNA"/>
</dbReference>
<keyword evidence="4" id="KW-1185">Reference proteome</keyword>
<sequence>MHPAVRLLCLMALSSALPAMSLHALAALCAAGILAYWRLVPSAMSRLASGVWRLRWLLLAIFVLYVGFTPGEPLLPALPGLSREGFAEGIRRALVLIDLLVCVYLLLAVTPVADLIGAIALLLAPLRILGVDPRRIGLRVALALEGVGEMQARLKRAGRIEDGAWAARAARLIADIESGAEGPTAAVSMPPMRRPRWWEWLLPLALLGGLHTWTP</sequence>
<accession>A0A1I2HPH9</accession>
<feature type="signal peptide" evidence="2">
    <location>
        <begin position="1"/>
        <end position="26"/>
    </location>
</feature>